<protein>
    <submittedName>
        <fullName evidence="7">YihY/virulence factor BrkB family protein</fullName>
    </submittedName>
</protein>
<keyword evidence="3 6" id="KW-0812">Transmembrane</keyword>
<comment type="caution">
    <text evidence="7">The sequence shown here is derived from an EMBL/GenBank/DDBJ whole genome shotgun (WGS) entry which is preliminary data.</text>
</comment>
<keyword evidence="8" id="KW-1185">Reference proteome</keyword>
<dbReference type="PIRSF" id="PIRSF035875">
    <property type="entry name" value="RNase_BN"/>
    <property type="match status" value="1"/>
</dbReference>
<feature type="transmembrane region" description="Helical" evidence="6">
    <location>
        <begin position="249"/>
        <end position="272"/>
    </location>
</feature>
<feature type="transmembrane region" description="Helical" evidence="6">
    <location>
        <begin position="92"/>
        <end position="116"/>
    </location>
</feature>
<gene>
    <name evidence="7" type="ORF">DXN05_01930</name>
</gene>
<dbReference type="RefSeq" id="WP_116845517.1">
    <property type="nucleotide sequence ID" value="NZ_QTJU01000001.1"/>
</dbReference>
<dbReference type="Pfam" id="PF03631">
    <property type="entry name" value="Virul_fac_BrkB"/>
    <property type="match status" value="1"/>
</dbReference>
<dbReference type="OrthoDB" id="9797028at2"/>
<dbReference type="NCBIfam" id="TIGR00765">
    <property type="entry name" value="yihY_not_rbn"/>
    <property type="match status" value="1"/>
</dbReference>
<name>A0A3E1NPA4_9BACT</name>
<feature type="transmembrane region" description="Helical" evidence="6">
    <location>
        <begin position="217"/>
        <end position="237"/>
    </location>
</feature>
<dbReference type="AlphaFoldDB" id="A0A3E1NPA4"/>
<accession>A0A3E1NPA4</accession>
<dbReference type="Proteomes" id="UP000261284">
    <property type="component" value="Unassembled WGS sequence"/>
</dbReference>
<evidence type="ECO:0000256" key="6">
    <source>
        <dbReference type="SAM" id="Phobius"/>
    </source>
</evidence>
<proteinExistence type="predicted"/>
<keyword evidence="2" id="KW-1003">Cell membrane</keyword>
<dbReference type="PANTHER" id="PTHR30213">
    <property type="entry name" value="INNER MEMBRANE PROTEIN YHJD"/>
    <property type="match status" value="1"/>
</dbReference>
<keyword evidence="5 6" id="KW-0472">Membrane</keyword>
<reference evidence="7 8" key="1">
    <citation type="submission" date="2018-08" db="EMBL/GenBank/DDBJ databases">
        <title>Chitinophagaceae sp. K23C18032701, a novel bacterium isolated from forest soil.</title>
        <authorList>
            <person name="Wang C."/>
        </authorList>
    </citation>
    <scope>NUCLEOTIDE SEQUENCE [LARGE SCALE GENOMIC DNA]</scope>
    <source>
        <strain evidence="7 8">K23C18032701</strain>
    </source>
</reference>
<feature type="transmembrane region" description="Helical" evidence="6">
    <location>
        <begin position="183"/>
        <end position="205"/>
    </location>
</feature>
<feature type="transmembrane region" description="Helical" evidence="6">
    <location>
        <begin position="31"/>
        <end position="54"/>
    </location>
</feature>
<dbReference type="InterPro" id="IPR017039">
    <property type="entry name" value="Virul_fac_BrkB"/>
</dbReference>
<dbReference type="GO" id="GO:0005886">
    <property type="term" value="C:plasma membrane"/>
    <property type="evidence" value="ECO:0007669"/>
    <property type="project" value="UniProtKB-SubCell"/>
</dbReference>
<keyword evidence="4 6" id="KW-1133">Transmembrane helix</keyword>
<evidence type="ECO:0000256" key="2">
    <source>
        <dbReference type="ARBA" id="ARBA00022475"/>
    </source>
</evidence>
<comment type="subcellular location">
    <subcellularLocation>
        <location evidence="1">Cell membrane</location>
        <topology evidence="1">Multi-pass membrane protein</topology>
    </subcellularLocation>
</comment>
<dbReference type="PANTHER" id="PTHR30213:SF1">
    <property type="entry name" value="INNER MEMBRANE PROTEIN YHJD"/>
    <property type="match status" value="1"/>
</dbReference>
<evidence type="ECO:0000313" key="7">
    <source>
        <dbReference type="EMBL" id="RFM29761.1"/>
    </source>
</evidence>
<sequence>MRLGIKDIGKIFWQAINDFSNNRVMRMSAALAYYTIFSLAPMLIVIISLCDVFYGHEAVEGTVYEQIRDFVGEQAAQQIQVVLRNATVSHDITWASVVGIVSLVLAATGVFTEIQYSINVIWCLKTKPKKSWIKMLLNRALSFSMVIGIGFILLVSLVINTLLDTLFDYLTHYLPQVQLHTAYIINYIITFATISFLFAIIFKVLPDARVKWKDVWVGALTTAVLFMIGKFGIGYYLAKSKVSSTYGAAGSVVIILLWVYYSATILYFGAAFTRAYTHYIGRHIHPNEYAVYVRQIEVETLVDPGEAGAQKKPDQ</sequence>
<feature type="transmembrane region" description="Helical" evidence="6">
    <location>
        <begin position="136"/>
        <end position="163"/>
    </location>
</feature>
<evidence type="ECO:0000256" key="1">
    <source>
        <dbReference type="ARBA" id="ARBA00004651"/>
    </source>
</evidence>
<evidence type="ECO:0000256" key="4">
    <source>
        <dbReference type="ARBA" id="ARBA00022989"/>
    </source>
</evidence>
<evidence type="ECO:0000256" key="3">
    <source>
        <dbReference type="ARBA" id="ARBA00022692"/>
    </source>
</evidence>
<dbReference type="EMBL" id="QTJU01000001">
    <property type="protein sequence ID" value="RFM29761.1"/>
    <property type="molecule type" value="Genomic_DNA"/>
</dbReference>
<organism evidence="7 8">
    <name type="scientific">Deminuibacter soli</name>
    <dbReference type="NCBI Taxonomy" id="2291815"/>
    <lineage>
        <taxon>Bacteria</taxon>
        <taxon>Pseudomonadati</taxon>
        <taxon>Bacteroidota</taxon>
        <taxon>Chitinophagia</taxon>
        <taxon>Chitinophagales</taxon>
        <taxon>Chitinophagaceae</taxon>
        <taxon>Deminuibacter</taxon>
    </lineage>
</organism>
<evidence type="ECO:0000256" key="5">
    <source>
        <dbReference type="ARBA" id="ARBA00023136"/>
    </source>
</evidence>
<evidence type="ECO:0000313" key="8">
    <source>
        <dbReference type="Proteomes" id="UP000261284"/>
    </source>
</evidence>